<evidence type="ECO:0008006" key="4">
    <source>
        <dbReference type="Google" id="ProtNLM"/>
    </source>
</evidence>
<dbReference type="RefSeq" id="WP_142491955.1">
    <property type="nucleotide sequence ID" value="NZ_FXTO01000002.1"/>
</dbReference>
<evidence type="ECO:0000256" key="1">
    <source>
        <dbReference type="SAM" id="SignalP"/>
    </source>
</evidence>
<feature type="signal peptide" evidence="1">
    <location>
        <begin position="1"/>
        <end position="21"/>
    </location>
</feature>
<feature type="chain" id="PRO_5021943448" description="NADH dehydrogenase subunit E" evidence="1">
    <location>
        <begin position="22"/>
        <end position="134"/>
    </location>
</feature>
<sequence length="134" mass="14756">MRMMLPLIAAILMANASFATALPPLREVKEIDDGLFAVAVADQIRKECPSISARMFRALSYINALENRARDLGYSEEEIKAYVESKAEKARMRARGEAYLKANGVSYAAPETFCALGKSEIAKATRIGQLLRAK</sequence>
<gene>
    <name evidence="2" type="ORF">SAMN06265173_102195</name>
</gene>
<organism evidence="2 3">
    <name type="scientific">Thalassovita litoralis</name>
    <dbReference type="NCBI Taxonomy" id="1010611"/>
    <lineage>
        <taxon>Bacteria</taxon>
        <taxon>Pseudomonadati</taxon>
        <taxon>Pseudomonadota</taxon>
        <taxon>Alphaproteobacteria</taxon>
        <taxon>Rhodobacterales</taxon>
        <taxon>Roseobacteraceae</taxon>
        <taxon>Thalassovita</taxon>
    </lineage>
</organism>
<reference evidence="2 3" key="1">
    <citation type="submission" date="2017-05" db="EMBL/GenBank/DDBJ databases">
        <authorList>
            <person name="Varghese N."/>
            <person name="Submissions S."/>
        </authorList>
    </citation>
    <scope>NUCLEOTIDE SEQUENCE [LARGE SCALE GENOMIC DNA]</scope>
    <source>
        <strain evidence="2 3">DSM 29506</strain>
    </source>
</reference>
<evidence type="ECO:0000313" key="3">
    <source>
        <dbReference type="Proteomes" id="UP000316030"/>
    </source>
</evidence>
<keyword evidence="3" id="KW-1185">Reference proteome</keyword>
<keyword evidence="1" id="KW-0732">Signal</keyword>
<accession>A0A521B829</accession>
<protein>
    <recommendedName>
        <fullName evidence="4">NADH dehydrogenase subunit E</fullName>
    </recommendedName>
</protein>
<dbReference type="OrthoDB" id="7658992at2"/>
<proteinExistence type="predicted"/>
<name>A0A521B829_9RHOB</name>
<dbReference type="Proteomes" id="UP000316030">
    <property type="component" value="Unassembled WGS sequence"/>
</dbReference>
<dbReference type="AlphaFoldDB" id="A0A521B829"/>
<dbReference type="Pfam" id="PF17267">
    <property type="entry name" value="DUF5333"/>
    <property type="match status" value="1"/>
</dbReference>
<dbReference type="InterPro" id="IPR020349">
    <property type="entry name" value="Uncharacterised_14.7kDa"/>
</dbReference>
<evidence type="ECO:0000313" key="2">
    <source>
        <dbReference type="EMBL" id="SMO43226.1"/>
    </source>
</evidence>
<dbReference type="EMBL" id="FXTO01000002">
    <property type="protein sequence ID" value="SMO43226.1"/>
    <property type="molecule type" value="Genomic_DNA"/>
</dbReference>